<evidence type="ECO:0000256" key="2">
    <source>
        <dbReference type="ARBA" id="ARBA00022679"/>
    </source>
</evidence>
<keyword evidence="2 6" id="KW-0808">Transferase</keyword>
<dbReference type="PANTHER" id="PTHR43085">
    <property type="entry name" value="HEXOKINASE FAMILY MEMBER"/>
    <property type="match status" value="1"/>
</dbReference>
<dbReference type="EC" id="2.7.1.92" evidence="8"/>
<sequence length="315" mass="34647">MRGIICLGEALIDFIPADRTNTLYEKCPGGAPANVSVGVARLSGKSTFLGKVGDDILGNFLKNTLMDKNVNIDYMKYTKEARTGVVFVELDESGERSFSFYINPSADRFLKEEDIDEDLFKENKILHFGSISMISEPSRSATKKAVKLAKDNNMLVSYDPNLRLGLWESEEDAREIIISMLSSADILKISDEELEFITGESNIEKGLSVMDKYNIPLIFVTMGSRGSYFKFKGEITKVESMKVETVDTTGAGDAFVSGILYSINEEDRNLSQLSREDIINITKFGSICGALAASSKGAMTSLPSIEDVNKIKAAI</sequence>
<keyword evidence="3" id="KW-0547">Nucleotide-binding</keyword>
<accession>A0A1V4I8H0</accession>
<dbReference type="STRING" id="29349.CLOTH_06860"/>
<dbReference type="InterPro" id="IPR050306">
    <property type="entry name" value="PfkB_Carbo_kinase"/>
</dbReference>
<dbReference type="Proteomes" id="UP000190140">
    <property type="component" value="Unassembled WGS sequence"/>
</dbReference>
<dbReference type="PROSITE" id="PS00584">
    <property type="entry name" value="PFKB_KINASES_2"/>
    <property type="match status" value="1"/>
</dbReference>
<dbReference type="InterPro" id="IPR002139">
    <property type="entry name" value="Ribo/fructo_kinase"/>
</dbReference>
<evidence type="ECO:0000256" key="6">
    <source>
        <dbReference type="RuleBase" id="RU003704"/>
    </source>
</evidence>
<dbReference type="PANTHER" id="PTHR43085:SF1">
    <property type="entry name" value="PSEUDOURIDINE KINASE-RELATED"/>
    <property type="match status" value="1"/>
</dbReference>
<dbReference type="EMBL" id="MZGW01000002">
    <property type="protein sequence ID" value="OPJ56282.1"/>
    <property type="molecule type" value="Genomic_DNA"/>
</dbReference>
<evidence type="ECO:0000259" key="7">
    <source>
        <dbReference type="Pfam" id="PF00294"/>
    </source>
</evidence>
<dbReference type="GO" id="GO:0008865">
    <property type="term" value="F:fructokinase activity"/>
    <property type="evidence" value="ECO:0007669"/>
    <property type="project" value="UniProtKB-ARBA"/>
</dbReference>
<keyword evidence="5" id="KW-0067">ATP-binding</keyword>
<dbReference type="Gene3D" id="3.40.1190.20">
    <property type="match status" value="1"/>
</dbReference>
<evidence type="ECO:0000256" key="4">
    <source>
        <dbReference type="ARBA" id="ARBA00022777"/>
    </source>
</evidence>
<dbReference type="InterPro" id="IPR002173">
    <property type="entry name" value="Carboh/pur_kinase_PfkB_CS"/>
</dbReference>
<comment type="similarity">
    <text evidence="1 6">Belongs to the carbohydrate kinase PfkB family.</text>
</comment>
<dbReference type="NCBIfam" id="NF006957">
    <property type="entry name" value="PRK09434.1"/>
    <property type="match status" value="1"/>
</dbReference>
<dbReference type="InterPro" id="IPR011611">
    <property type="entry name" value="PfkB_dom"/>
</dbReference>
<dbReference type="SUPFAM" id="SSF53613">
    <property type="entry name" value="Ribokinase-like"/>
    <property type="match status" value="1"/>
</dbReference>
<dbReference type="RefSeq" id="WP_079411248.1">
    <property type="nucleotide sequence ID" value="NZ_MZGW01000002.1"/>
</dbReference>
<keyword evidence="9" id="KW-1185">Reference proteome</keyword>
<dbReference type="PROSITE" id="PS00583">
    <property type="entry name" value="PFKB_KINASES_1"/>
    <property type="match status" value="1"/>
</dbReference>
<organism evidence="8 9">
    <name type="scientific">Alkalithermobacter paradoxus</name>
    <dbReference type="NCBI Taxonomy" id="29349"/>
    <lineage>
        <taxon>Bacteria</taxon>
        <taxon>Bacillati</taxon>
        <taxon>Bacillota</taxon>
        <taxon>Clostridia</taxon>
        <taxon>Peptostreptococcales</taxon>
        <taxon>Tepidibacteraceae</taxon>
        <taxon>Alkalithermobacter</taxon>
    </lineage>
</organism>
<dbReference type="GO" id="GO:0006000">
    <property type="term" value="P:fructose metabolic process"/>
    <property type="evidence" value="ECO:0007669"/>
    <property type="project" value="UniProtKB-ARBA"/>
</dbReference>
<evidence type="ECO:0000256" key="5">
    <source>
        <dbReference type="ARBA" id="ARBA00022840"/>
    </source>
</evidence>
<reference evidence="8 9" key="1">
    <citation type="submission" date="2017-03" db="EMBL/GenBank/DDBJ databases">
        <title>Genome sequence of Clostridium thermoalcaliphilum DSM 7309.</title>
        <authorList>
            <person name="Poehlein A."/>
            <person name="Daniel R."/>
        </authorList>
    </citation>
    <scope>NUCLEOTIDE SEQUENCE [LARGE SCALE GENOMIC DNA]</scope>
    <source>
        <strain evidence="8 9">DSM 7309</strain>
    </source>
</reference>
<protein>
    <submittedName>
        <fullName evidence="8">5-dehydro-2-deoxygluconokinase</fullName>
        <ecNumber evidence="8">2.7.1.92</ecNumber>
    </submittedName>
</protein>
<dbReference type="PRINTS" id="PR00990">
    <property type="entry name" value="RIBOKINASE"/>
</dbReference>
<gene>
    <name evidence="8" type="primary">iolC</name>
    <name evidence="8" type="ORF">CLOTH_06860</name>
</gene>
<keyword evidence="4 6" id="KW-0418">Kinase</keyword>
<evidence type="ECO:0000313" key="9">
    <source>
        <dbReference type="Proteomes" id="UP000190140"/>
    </source>
</evidence>
<evidence type="ECO:0000256" key="3">
    <source>
        <dbReference type="ARBA" id="ARBA00022741"/>
    </source>
</evidence>
<evidence type="ECO:0000256" key="1">
    <source>
        <dbReference type="ARBA" id="ARBA00010688"/>
    </source>
</evidence>
<proteinExistence type="inferred from homology"/>
<comment type="caution">
    <text evidence="8">The sequence shown here is derived from an EMBL/GenBank/DDBJ whole genome shotgun (WGS) entry which is preliminary data.</text>
</comment>
<name>A0A1V4I8H0_9FIRM</name>
<evidence type="ECO:0000313" key="8">
    <source>
        <dbReference type="EMBL" id="OPJ56282.1"/>
    </source>
</evidence>
<dbReference type="GO" id="GO:0047590">
    <property type="term" value="F:5-dehydro-2-deoxygluconokinase activity"/>
    <property type="evidence" value="ECO:0007669"/>
    <property type="project" value="UniProtKB-EC"/>
</dbReference>
<dbReference type="Pfam" id="PF00294">
    <property type="entry name" value="PfkB"/>
    <property type="match status" value="1"/>
</dbReference>
<dbReference type="InterPro" id="IPR029056">
    <property type="entry name" value="Ribokinase-like"/>
</dbReference>
<dbReference type="GO" id="GO:0005524">
    <property type="term" value="F:ATP binding"/>
    <property type="evidence" value="ECO:0007669"/>
    <property type="project" value="UniProtKB-KW"/>
</dbReference>
<dbReference type="OrthoDB" id="9813569at2"/>
<dbReference type="AlphaFoldDB" id="A0A1V4I8H0"/>
<feature type="domain" description="Carbohydrate kinase PfkB" evidence="7">
    <location>
        <begin position="2"/>
        <end position="304"/>
    </location>
</feature>
<dbReference type="CDD" id="cd01167">
    <property type="entry name" value="bac_FRK"/>
    <property type="match status" value="1"/>
</dbReference>